<evidence type="ECO:0000313" key="4">
    <source>
        <dbReference type="Proteomes" id="UP001056201"/>
    </source>
</evidence>
<evidence type="ECO:0008006" key="5">
    <source>
        <dbReference type="Google" id="ProtNLM"/>
    </source>
</evidence>
<dbReference type="EMBL" id="CP097636">
    <property type="protein sequence ID" value="URI10943.1"/>
    <property type="molecule type" value="Genomic_DNA"/>
</dbReference>
<reference evidence="3" key="1">
    <citation type="submission" date="2022-05" db="EMBL/GenBank/DDBJ databases">
        <title>An RpoN-dependent PEP-CTERM gene is involved in floc formation of an Aquincola tertiaricarbonis strain.</title>
        <authorList>
            <person name="Qiu D."/>
            <person name="Xia M."/>
        </authorList>
    </citation>
    <scope>NUCLEOTIDE SEQUENCE</scope>
    <source>
        <strain evidence="3">RN12</strain>
    </source>
</reference>
<dbReference type="RefSeq" id="WP_250199146.1">
    <property type="nucleotide sequence ID" value="NZ_CP097636.1"/>
</dbReference>
<feature type="chain" id="PRO_5046997434" description="Lipoprotein" evidence="2">
    <location>
        <begin position="22"/>
        <end position="168"/>
    </location>
</feature>
<organism evidence="3 4">
    <name type="scientific">Aquincola tertiaricarbonis</name>
    <dbReference type="NCBI Taxonomy" id="391953"/>
    <lineage>
        <taxon>Bacteria</taxon>
        <taxon>Pseudomonadati</taxon>
        <taxon>Pseudomonadota</taxon>
        <taxon>Betaproteobacteria</taxon>
        <taxon>Burkholderiales</taxon>
        <taxon>Sphaerotilaceae</taxon>
        <taxon>Aquincola</taxon>
    </lineage>
</organism>
<name>A0ABY4SC89_AQUTE</name>
<feature type="region of interest" description="Disordered" evidence="1">
    <location>
        <begin position="144"/>
        <end position="168"/>
    </location>
</feature>
<dbReference type="Proteomes" id="UP001056201">
    <property type="component" value="Chromosome 2"/>
</dbReference>
<keyword evidence="4" id="KW-1185">Reference proteome</keyword>
<keyword evidence="2" id="KW-0732">Signal</keyword>
<gene>
    <name evidence="3" type="ORF">MW290_18370</name>
</gene>
<proteinExistence type="predicted"/>
<evidence type="ECO:0000256" key="2">
    <source>
        <dbReference type="SAM" id="SignalP"/>
    </source>
</evidence>
<evidence type="ECO:0000256" key="1">
    <source>
        <dbReference type="SAM" id="MobiDB-lite"/>
    </source>
</evidence>
<sequence>MSRQAIAAAALALLLAGCASYGTGGLQSGQTADEVAARMGAPTGRYTLPDGGTRLEYARGPLGKHTYMVDLDAQGRVRGWQQVLTEARLQQGIQPGMPVDQLLREFGRPAEKRSGGRQGGEVWSYRYDAWGCFWWQVSVTGSGPDAQVRDAGPNTDPMCDTGNDSKPS</sequence>
<accession>A0ABY4SC89</accession>
<feature type="signal peptide" evidence="2">
    <location>
        <begin position="1"/>
        <end position="21"/>
    </location>
</feature>
<dbReference type="PROSITE" id="PS51257">
    <property type="entry name" value="PROKAR_LIPOPROTEIN"/>
    <property type="match status" value="1"/>
</dbReference>
<evidence type="ECO:0000313" key="3">
    <source>
        <dbReference type="EMBL" id="URI10943.1"/>
    </source>
</evidence>
<protein>
    <recommendedName>
        <fullName evidence="5">Lipoprotein</fullName>
    </recommendedName>
</protein>